<name>A0A7H9BK87_9NEIS</name>
<evidence type="ECO:0000313" key="23">
    <source>
        <dbReference type="Proteomes" id="UP000509597"/>
    </source>
</evidence>
<evidence type="ECO:0000313" key="22">
    <source>
        <dbReference type="EMBL" id="QLG88678.1"/>
    </source>
</evidence>
<evidence type="ECO:0000259" key="21">
    <source>
        <dbReference type="Pfam" id="PF06750"/>
    </source>
</evidence>
<evidence type="ECO:0000256" key="7">
    <source>
        <dbReference type="ARBA" id="ARBA00022679"/>
    </source>
</evidence>
<dbReference type="Pfam" id="PF06750">
    <property type="entry name" value="A24_N_bact"/>
    <property type="match status" value="1"/>
</dbReference>
<dbReference type="PANTHER" id="PTHR30487:SF0">
    <property type="entry name" value="PREPILIN LEADER PEPTIDASE_N-METHYLTRANSFERASE-RELATED"/>
    <property type="match status" value="1"/>
</dbReference>
<keyword evidence="7 18" id="KW-0808">Transferase</keyword>
<keyword evidence="3" id="KW-1003">Cell membrane</keyword>
<dbReference type="RefSeq" id="WP_179355188.1">
    <property type="nucleotide sequence ID" value="NZ_CP058627.1"/>
</dbReference>
<evidence type="ECO:0000256" key="18">
    <source>
        <dbReference type="RuleBase" id="RU003794"/>
    </source>
</evidence>
<keyword evidence="5 18" id="KW-0489">Methyltransferase</keyword>
<dbReference type="KEGG" id="chiz:HQ393_10775"/>
<evidence type="ECO:0000256" key="16">
    <source>
        <dbReference type="ARBA" id="ARBA00071870"/>
    </source>
</evidence>
<comment type="function">
    <text evidence="18">Plays an essential role in type IV pili and type II pseudopili formation by proteolytically removing the leader sequence from substrate proteins and subsequently monomethylating the alpha-amino group of the newly exposed N-terminal phenylalanine.</text>
</comment>
<sequence>MIEVFNSNYLLIGFTAVLGLMIGSFLNVVIHRLPLMLEKEFRLECQTLLNPELDETNRPSTYNLATPRSACPTCGHQIKAIENIPILSWLALKGRCSQCHSKISARYPCVEFATAAISAGLAIHFGPSLQLLGALAFAWCLVALIMIDADTYLLPDSITLPLLWLGLLLNTQGIYTSLPSAVYGATFGYLSLWSIYWLFKLATGKEGMGYGDFKLLAALGAWLGFAMLPIIILLSSLAGAILGIIMVAGSQRGWNKPMPFGPYLGIAGMIAMVWGKEITLMLYGY</sequence>
<dbReference type="Pfam" id="PF01478">
    <property type="entry name" value="Peptidase_A24"/>
    <property type="match status" value="1"/>
</dbReference>
<keyword evidence="13 18" id="KW-0511">Multifunctional enzyme</keyword>
<comment type="subcellular location">
    <subcellularLocation>
        <location evidence="1">Cell inner membrane</location>
        <topology evidence="1">Multi-pass membrane protein</topology>
    </subcellularLocation>
    <subcellularLocation>
        <location evidence="18">Cell membrane</location>
        <topology evidence="18">Multi-pass membrane protein</topology>
    </subcellularLocation>
</comment>
<evidence type="ECO:0000256" key="12">
    <source>
        <dbReference type="ARBA" id="ARBA00023136"/>
    </source>
</evidence>
<dbReference type="PRINTS" id="PR00864">
    <property type="entry name" value="PREPILNPTASE"/>
</dbReference>
<dbReference type="InterPro" id="IPR000045">
    <property type="entry name" value="Prepilin_IV_endopep_pep"/>
</dbReference>
<keyword evidence="4" id="KW-0997">Cell inner membrane</keyword>
<evidence type="ECO:0000256" key="2">
    <source>
        <dbReference type="ARBA" id="ARBA00005801"/>
    </source>
</evidence>
<evidence type="ECO:0000256" key="11">
    <source>
        <dbReference type="ARBA" id="ARBA00022989"/>
    </source>
</evidence>
<dbReference type="PANTHER" id="PTHR30487">
    <property type="entry name" value="TYPE 4 PREPILIN-LIKE PROTEINS LEADER PEPTIDE-PROCESSING ENZYME"/>
    <property type="match status" value="1"/>
</dbReference>
<evidence type="ECO:0000256" key="8">
    <source>
        <dbReference type="ARBA" id="ARBA00022691"/>
    </source>
</evidence>
<keyword evidence="12 19" id="KW-0472">Membrane</keyword>
<dbReference type="AlphaFoldDB" id="A0A7H9BK87"/>
<dbReference type="GO" id="GO:0008168">
    <property type="term" value="F:methyltransferase activity"/>
    <property type="evidence" value="ECO:0007669"/>
    <property type="project" value="UniProtKB-KW"/>
</dbReference>
<dbReference type="EC" id="2.1.1.-" evidence="18"/>
<evidence type="ECO:0000259" key="20">
    <source>
        <dbReference type="Pfam" id="PF01478"/>
    </source>
</evidence>
<feature type="transmembrane region" description="Helical" evidence="19">
    <location>
        <begin position="219"/>
        <end position="248"/>
    </location>
</feature>
<keyword evidence="8" id="KW-0949">S-adenosyl-L-methionine</keyword>
<keyword evidence="10 18" id="KW-0378">Hydrolase</keyword>
<evidence type="ECO:0000256" key="1">
    <source>
        <dbReference type="ARBA" id="ARBA00004429"/>
    </source>
</evidence>
<feature type="transmembrane region" description="Helical" evidence="19">
    <location>
        <begin position="12"/>
        <end position="30"/>
    </location>
</feature>
<evidence type="ECO:0000256" key="9">
    <source>
        <dbReference type="ARBA" id="ARBA00022692"/>
    </source>
</evidence>
<dbReference type="Proteomes" id="UP000509597">
    <property type="component" value="Chromosome"/>
</dbReference>
<accession>A0A7H9BK87</accession>
<gene>
    <name evidence="22" type="ORF">HQ393_10775</name>
</gene>
<dbReference type="InterPro" id="IPR050882">
    <property type="entry name" value="Prepilin_peptidase/N-MTase"/>
</dbReference>
<evidence type="ECO:0000256" key="6">
    <source>
        <dbReference type="ARBA" id="ARBA00022670"/>
    </source>
</evidence>
<dbReference type="InterPro" id="IPR010627">
    <property type="entry name" value="Prepilin_pept_A24_N"/>
</dbReference>
<feature type="transmembrane region" description="Helical" evidence="19">
    <location>
        <begin position="129"/>
        <end position="147"/>
    </location>
</feature>
<comment type="catalytic activity">
    <reaction evidence="14 18">
        <text>Typically cleaves a -Gly-|-Phe- bond to release an N-terminal, basic peptide of 5-8 residues from type IV prepilin, and then N-methylates the new N-terminal amino group, the methyl donor being S-adenosyl-L-methionine.</text>
        <dbReference type="EC" id="3.4.23.43"/>
    </reaction>
</comment>
<keyword evidence="11 19" id="KW-1133">Transmembrane helix</keyword>
<evidence type="ECO:0000256" key="19">
    <source>
        <dbReference type="SAM" id="Phobius"/>
    </source>
</evidence>
<dbReference type="Gene3D" id="1.20.120.1220">
    <property type="match status" value="1"/>
</dbReference>
<feature type="domain" description="Prepilin peptidase A24 N-terminal" evidence="21">
    <location>
        <begin position="17"/>
        <end position="125"/>
    </location>
</feature>
<evidence type="ECO:0000256" key="17">
    <source>
        <dbReference type="RuleBase" id="RU003793"/>
    </source>
</evidence>
<dbReference type="FunFam" id="1.20.120.1220:FF:000001">
    <property type="entry name" value="Type 4 prepilin-like proteins leader peptide-processing enzyme"/>
    <property type="match status" value="1"/>
</dbReference>
<evidence type="ECO:0000256" key="15">
    <source>
        <dbReference type="ARBA" id="ARBA00067082"/>
    </source>
</evidence>
<proteinExistence type="inferred from homology"/>
<evidence type="ECO:0000256" key="4">
    <source>
        <dbReference type="ARBA" id="ARBA00022519"/>
    </source>
</evidence>
<dbReference type="GO" id="GO:0032259">
    <property type="term" value="P:methylation"/>
    <property type="evidence" value="ECO:0007669"/>
    <property type="project" value="UniProtKB-KW"/>
</dbReference>
<evidence type="ECO:0000256" key="5">
    <source>
        <dbReference type="ARBA" id="ARBA00022603"/>
    </source>
</evidence>
<keyword evidence="9 18" id="KW-0812">Transmembrane</keyword>
<dbReference type="GO" id="GO:0005886">
    <property type="term" value="C:plasma membrane"/>
    <property type="evidence" value="ECO:0007669"/>
    <property type="project" value="UniProtKB-SubCell"/>
</dbReference>
<evidence type="ECO:0000256" key="13">
    <source>
        <dbReference type="ARBA" id="ARBA00023268"/>
    </source>
</evidence>
<dbReference type="EMBL" id="CP058627">
    <property type="protein sequence ID" value="QLG88678.1"/>
    <property type="molecule type" value="Genomic_DNA"/>
</dbReference>
<dbReference type="GO" id="GO:0006465">
    <property type="term" value="P:signal peptide processing"/>
    <property type="evidence" value="ECO:0007669"/>
    <property type="project" value="TreeGrafter"/>
</dbReference>
<keyword evidence="6 18" id="KW-0645">Protease</keyword>
<evidence type="ECO:0000256" key="3">
    <source>
        <dbReference type="ARBA" id="ARBA00022475"/>
    </source>
</evidence>
<dbReference type="InterPro" id="IPR014032">
    <property type="entry name" value="Peptidase_A24A_bac"/>
</dbReference>
<feature type="domain" description="Prepilin type IV endopeptidase peptidase" evidence="20">
    <location>
        <begin position="135"/>
        <end position="244"/>
    </location>
</feature>
<feature type="transmembrane region" description="Helical" evidence="19">
    <location>
        <begin position="260"/>
        <end position="283"/>
    </location>
</feature>
<organism evidence="22 23">
    <name type="scientific">Chitinibacter bivalviorum</name>
    <dbReference type="NCBI Taxonomy" id="2739434"/>
    <lineage>
        <taxon>Bacteria</taxon>
        <taxon>Pseudomonadati</taxon>
        <taxon>Pseudomonadota</taxon>
        <taxon>Betaproteobacteria</taxon>
        <taxon>Neisseriales</taxon>
        <taxon>Chitinibacteraceae</taxon>
        <taxon>Chitinibacter</taxon>
    </lineage>
</organism>
<feature type="transmembrane region" description="Helical" evidence="19">
    <location>
        <begin position="181"/>
        <end position="199"/>
    </location>
</feature>
<dbReference type="GO" id="GO:0004190">
    <property type="term" value="F:aspartic-type endopeptidase activity"/>
    <property type="evidence" value="ECO:0007669"/>
    <property type="project" value="UniProtKB-EC"/>
</dbReference>
<evidence type="ECO:0000256" key="10">
    <source>
        <dbReference type="ARBA" id="ARBA00022801"/>
    </source>
</evidence>
<evidence type="ECO:0000256" key="14">
    <source>
        <dbReference type="ARBA" id="ARBA00050401"/>
    </source>
</evidence>
<keyword evidence="23" id="KW-1185">Reference proteome</keyword>
<protein>
    <recommendedName>
        <fullName evidence="16 18">Prepilin leader peptidase/N-methyltransferase</fullName>
        <ecNumber evidence="18">2.1.1.-</ecNumber>
        <ecNumber evidence="15 18">3.4.23.43</ecNumber>
    </recommendedName>
</protein>
<comment type="similarity">
    <text evidence="2 17">Belongs to the peptidase A24 family.</text>
</comment>
<reference evidence="22 23" key="1">
    <citation type="submission" date="2020-07" db="EMBL/GenBank/DDBJ databases">
        <title>Complete genome sequence of Chitinibacter sp. 2T18.</title>
        <authorList>
            <person name="Bae J.-W."/>
            <person name="Choi J.-W."/>
        </authorList>
    </citation>
    <scope>NUCLEOTIDE SEQUENCE [LARGE SCALE GENOMIC DNA]</scope>
    <source>
        <strain evidence="22 23">2T18</strain>
    </source>
</reference>
<dbReference type="EC" id="3.4.23.43" evidence="15 18"/>